<dbReference type="EMBL" id="JADEYP010000033">
    <property type="protein sequence ID" value="MCA5006394.1"/>
    <property type="molecule type" value="Genomic_DNA"/>
</dbReference>
<keyword evidence="3" id="KW-0378">Hydrolase</keyword>
<evidence type="ECO:0000313" key="3">
    <source>
        <dbReference type="EMBL" id="MCA5006394.1"/>
    </source>
</evidence>
<dbReference type="Gene3D" id="3.40.710.10">
    <property type="entry name" value="DD-peptidase/beta-lactamase superfamily"/>
    <property type="match status" value="1"/>
</dbReference>
<keyword evidence="4" id="KW-1185">Reference proteome</keyword>
<evidence type="ECO:0000259" key="2">
    <source>
        <dbReference type="Pfam" id="PF00144"/>
    </source>
</evidence>
<dbReference type="Pfam" id="PF00144">
    <property type="entry name" value="Beta-lactamase"/>
    <property type="match status" value="1"/>
</dbReference>
<sequence length="383" mass="43608">MILKVLKWLIGAIIVLISVISLGLLFTGNSYLLKAVRTVYLTGHTSAFLEDYTYFDNRKIETGKPQPWPVSTQFNTAELTPTLDSIHKNYKTVAYLIIKNDSLWFEKYYDGYNEKSLSNSFSVAKSITGAILGKAIELGYINSIDEKVKSYLPELKGEFADNLTIRDLVTMRSGLKWDEKYSSPLSITTKAYFYINLSEAMLELPIAELPNQKFKYQSGDTQLLGMVLKKALPMTLSEFLSQHFWKPMGAENEALWQISSEDGMEKTYCCIASNARDFARFGKLYANKGKWNGTQLLDSIYVENSTTPAAENSPEYGYSWWLGEYKNKKTVIMDGHLGQFIISIPEDKVIIVRLGHQHDKKGKINKNGNFYKFIDEAYKMMGK</sequence>
<dbReference type="Proteomes" id="UP001165302">
    <property type="component" value="Unassembled WGS sequence"/>
</dbReference>
<accession>A0ABS7Z8B3</accession>
<organism evidence="3 4">
    <name type="scientific">Sphingobacterium bovistauri</name>
    <dbReference type="NCBI Taxonomy" id="2781959"/>
    <lineage>
        <taxon>Bacteria</taxon>
        <taxon>Pseudomonadati</taxon>
        <taxon>Bacteroidota</taxon>
        <taxon>Sphingobacteriia</taxon>
        <taxon>Sphingobacteriales</taxon>
        <taxon>Sphingobacteriaceae</taxon>
        <taxon>Sphingobacterium</taxon>
    </lineage>
</organism>
<dbReference type="RefSeq" id="WP_225554755.1">
    <property type="nucleotide sequence ID" value="NZ_JADEYP010000033.1"/>
</dbReference>
<comment type="caution">
    <text evidence="3">The sequence shown here is derived from an EMBL/GenBank/DDBJ whole genome shotgun (WGS) entry which is preliminary data.</text>
</comment>
<feature type="domain" description="Beta-lactamase-related" evidence="2">
    <location>
        <begin position="91"/>
        <end position="357"/>
    </location>
</feature>
<evidence type="ECO:0000313" key="4">
    <source>
        <dbReference type="Proteomes" id="UP001165302"/>
    </source>
</evidence>
<keyword evidence="1" id="KW-0812">Transmembrane</keyword>
<proteinExistence type="predicted"/>
<dbReference type="InterPro" id="IPR012338">
    <property type="entry name" value="Beta-lactam/transpept-like"/>
</dbReference>
<dbReference type="InterPro" id="IPR050789">
    <property type="entry name" value="Diverse_Enzym_Activities"/>
</dbReference>
<dbReference type="SUPFAM" id="SSF56601">
    <property type="entry name" value="beta-lactamase/transpeptidase-like"/>
    <property type="match status" value="1"/>
</dbReference>
<evidence type="ECO:0000256" key="1">
    <source>
        <dbReference type="SAM" id="Phobius"/>
    </source>
</evidence>
<name>A0ABS7Z8B3_9SPHI</name>
<dbReference type="GO" id="GO:0016787">
    <property type="term" value="F:hydrolase activity"/>
    <property type="evidence" value="ECO:0007669"/>
    <property type="project" value="UniProtKB-KW"/>
</dbReference>
<protein>
    <submittedName>
        <fullName evidence="3">Serine hydrolase</fullName>
    </submittedName>
</protein>
<keyword evidence="1" id="KW-1133">Transmembrane helix</keyword>
<keyword evidence="1" id="KW-0472">Membrane</keyword>
<gene>
    <name evidence="3" type="ORF">IPZ78_14700</name>
</gene>
<dbReference type="PANTHER" id="PTHR43283:SF7">
    <property type="entry name" value="BETA-LACTAMASE-RELATED DOMAIN-CONTAINING PROTEIN"/>
    <property type="match status" value="1"/>
</dbReference>
<dbReference type="PANTHER" id="PTHR43283">
    <property type="entry name" value="BETA-LACTAMASE-RELATED"/>
    <property type="match status" value="1"/>
</dbReference>
<dbReference type="InterPro" id="IPR001466">
    <property type="entry name" value="Beta-lactam-related"/>
</dbReference>
<reference evidence="3" key="1">
    <citation type="submission" date="2020-10" db="EMBL/GenBank/DDBJ databases">
        <authorList>
            <person name="Lu T."/>
            <person name="Wang Q."/>
            <person name="Han X."/>
        </authorList>
    </citation>
    <scope>NUCLEOTIDE SEQUENCE</scope>
    <source>
        <strain evidence="3">WQ 366</strain>
    </source>
</reference>
<feature type="transmembrane region" description="Helical" evidence="1">
    <location>
        <begin position="6"/>
        <end position="27"/>
    </location>
</feature>